<feature type="domain" description="VTT" evidence="7">
    <location>
        <begin position="39"/>
        <end position="157"/>
    </location>
</feature>
<dbReference type="Proteomes" id="UP000248196">
    <property type="component" value="Unassembled WGS sequence"/>
</dbReference>
<reference evidence="8 9" key="1">
    <citation type="submission" date="2017-11" db="EMBL/GenBank/DDBJ databases">
        <title>Genome sequence of the oocydin A producing rhizobacterium Serratia plymuthica 4Rx5.</title>
        <authorList>
            <person name="Matilla M.A."/>
            <person name="Udaondo Z."/>
            <person name="Salmond G.P.C."/>
        </authorList>
    </citation>
    <scope>NUCLEOTIDE SEQUENCE [LARGE SCALE GENOMIC DNA]</scope>
    <source>
        <strain evidence="8 9">4Rx5</strain>
    </source>
</reference>
<comment type="similarity">
    <text evidence="6">Belongs to the TVP38/TMEM64 family.</text>
</comment>
<dbReference type="OrthoDB" id="9800167at2"/>
<name>A0A318P7Z1_SERPL</name>
<feature type="transmembrane region" description="Helical" evidence="6">
    <location>
        <begin position="20"/>
        <end position="39"/>
    </location>
</feature>
<dbReference type="PANTHER" id="PTHR12677">
    <property type="entry name" value="GOLGI APPARATUS MEMBRANE PROTEIN TVP38-RELATED"/>
    <property type="match status" value="1"/>
</dbReference>
<dbReference type="AlphaFoldDB" id="A0A318P7Z1"/>
<protein>
    <recommendedName>
        <fullName evidence="6">TVP38/TMEM64 family membrane protein</fullName>
    </recommendedName>
</protein>
<evidence type="ECO:0000259" key="7">
    <source>
        <dbReference type="Pfam" id="PF09335"/>
    </source>
</evidence>
<evidence type="ECO:0000256" key="1">
    <source>
        <dbReference type="ARBA" id="ARBA00004651"/>
    </source>
</evidence>
<feature type="transmembrane region" description="Helical" evidence="6">
    <location>
        <begin position="139"/>
        <end position="159"/>
    </location>
</feature>
<evidence type="ECO:0000256" key="5">
    <source>
        <dbReference type="ARBA" id="ARBA00023136"/>
    </source>
</evidence>
<dbReference type="EMBL" id="PESE01000001">
    <property type="protein sequence ID" value="PYD40732.1"/>
    <property type="molecule type" value="Genomic_DNA"/>
</dbReference>
<evidence type="ECO:0000313" key="9">
    <source>
        <dbReference type="Proteomes" id="UP000248196"/>
    </source>
</evidence>
<proteinExistence type="inferred from homology"/>
<feature type="transmembrane region" description="Helical" evidence="6">
    <location>
        <begin position="179"/>
        <end position="198"/>
    </location>
</feature>
<comment type="subcellular location">
    <subcellularLocation>
        <location evidence="1 6">Cell membrane</location>
        <topology evidence="1 6">Multi-pass membrane protein</topology>
    </subcellularLocation>
</comment>
<dbReference type="InterPro" id="IPR015414">
    <property type="entry name" value="TMEM64"/>
</dbReference>
<dbReference type="InterPro" id="IPR032816">
    <property type="entry name" value="VTT_dom"/>
</dbReference>
<accession>A0A318P7Z1</accession>
<evidence type="ECO:0000313" key="8">
    <source>
        <dbReference type="EMBL" id="PYD40732.1"/>
    </source>
</evidence>
<organism evidence="8 9">
    <name type="scientific">Serratia plymuthica</name>
    <dbReference type="NCBI Taxonomy" id="82996"/>
    <lineage>
        <taxon>Bacteria</taxon>
        <taxon>Pseudomonadati</taxon>
        <taxon>Pseudomonadota</taxon>
        <taxon>Gammaproteobacteria</taxon>
        <taxon>Enterobacterales</taxon>
        <taxon>Yersiniaceae</taxon>
        <taxon>Serratia</taxon>
    </lineage>
</organism>
<evidence type="ECO:0000256" key="6">
    <source>
        <dbReference type="RuleBase" id="RU366058"/>
    </source>
</evidence>
<feature type="transmembrane region" description="Helical" evidence="6">
    <location>
        <begin position="105"/>
        <end position="127"/>
    </location>
</feature>
<keyword evidence="2 6" id="KW-1003">Cell membrane</keyword>
<keyword evidence="3 6" id="KW-0812">Transmembrane</keyword>
<dbReference type="GO" id="GO:0005886">
    <property type="term" value="C:plasma membrane"/>
    <property type="evidence" value="ECO:0007669"/>
    <property type="project" value="UniProtKB-SubCell"/>
</dbReference>
<evidence type="ECO:0000256" key="3">
    <source>
        <dbReference type="ARBA" id="ARBA00022692"/>
    </source>
</evidence>
<sequence>MRLPMSELAFSFSHYLQSSGEAGVVLYFVIFVTATLMFFPASLLTALSGWLFGATGGTVLALLAGTTSALVAFCLSKSQLFPTASRAAGRNRYLKTLLSLSHNNALLLILLLRLSSVLPFTPLNYVLGISGVSLRKYTAATVFGLIPGTYVYAAAGSVISDVQVLLRGGVSAGDVLQRADVLTGMAVAMAGLMLLFVIKKIFNRIAGIHADTRNNTIGDR</sequence>
<evidence type="ECO:0000256" key="2">
    <source>
        <dbReference type="ARBA" id="ARBA00022475"/>
    </source>
</evidence>
<evidence type="ECO:0000256" key="4">
    <source>
        <dbReference type="ARBA" id="ARBA00022989"/>
    </source>
</evidence>
<keyword evidence="5 6" id="KW-0472">Membrane</keyword>
<feature type="transmembrane region" description="Helical" evidence="6">
    <location>
        <begin position="51"/>
        <end position="73"/>
    </location>
</feature>
<comment type="caution">
    <text evidence="8">The sequence shown here is derived from an EMBL/GenBank/DDBJ whole genome shotgun (WGS) entry which is preliminary data.</text>
</comment>
<dbReference type="PANTHER" id="PTHR12677:SF59">
    <property type="entry name" value="GOLGI APPARATUS MEMBRANE PROTEIN TVP38-RELATED"/>
    <property type="match status" value="1"/>
</dbReference>
<keyword evidence="4 6" id="KW-1133">Transmembrane helix</keyword>
<gene>
    <name evidence="8" type="ORF">CT690_05480</name>
</gene>
<dbReference type="Pfam" id="PF09335">
    <property type="entry name" value="VTT_dom"/>
    <property type="match status" value="1"/>
</dbReference>